<dbReference type="Pfam" id="PF13743">
    <property type="entry name" value="Thioredoxin_5"/>
    <property type="match status" value="1"/>
</dbReference>
<gene>
    <name evidence="1" type="ORF">LASUN_24020</name>
</gene>
<dbReference type="SUPFAM" id="SSF52833">
    <property type="entry name" value="Thioredoxin-like"/>
    <property type="match status" value="1"/>
</dbReference>
<dbReference type="Proteomes" id="UP000177010">
    <property type="component" value="Unassembled WGS sequence"/>
</dbReference>
<sequence length="209" mass="24384">MVLEIYLFVDPLNRHCYDAEKTIERISQKLNKQISVRFVTMLNIKILHNFSKNKQLSHLDQNLPYDAILDFKAASFQGKKFGRRFLMDLQKELLINEEPYTDELVYKLAERNGLDVDMFKEDRRSDLAEKMFRCDQRVVHEMAIDDPSTTVLFNSDVDDCGIRIKDFDYNSLFGFCAKSLGSAAHFEEASRKPAKPIKAPYPKTNLRFN</sequence>
<dbReference type="Gene3D" id="3.40.30.10">
    <property type="entry name" value="Glutaredoxin"/>
    <property type="match status" value="1"/>
</dbReference>
<organism evidence="1 2">
    <name type="scientific">Lentilactobacillus sunkii</name>
    <dbReference type="NCBI Taxonomy" id="481719"/>
    <lineage>
        <taxon>Bacteria</taxon>
        <taxon>Bacillati</taxon>
        <taxon>Bacillota</taxon>
        <taxon>Bacilli</taxon>
        <taxon>Lactobacillales</taxon>
        <taxon>Lactobacillaceae</taxon>
        <taxon>Lentilactobacillus</taxon>
    </lineage>
</organism>
<comment type="caution">
    <text evidence="1">The sequence shown here is derived from an EMBL/GenBank/DDBJ whole genome shotgun (WGS) entry which is preliminary data.</text>
</comment>
<proteinExistence type="predicted"/>
<accession>A0A1E7X8T7</accession>
<protein>
    <recommendedName>
        <fullName evidence="3">Dithiol-disulfide isomerase</fullName>
    </recommendedName>
</protein>
<reference evidence="1 2" key="1">
    <citation type="submission" date="2016-09" db="EMBL/GenBank/DDBJ databases">
        <title>Genome Sequence of Lactobacillus sunkii Strain CG01.</title>
        <authorList>
            <person name="Poehlein A."/>
            <person name="Gabris C."/>
            <person name="Bengelsdorf F.R."/>
            <person name="Duerre P."/>
            <person name="Daniel R."/>
        </authorList>
    </citation>
    <scope>NUCLEOTIDE SEQUENCE [LARGE SCALE GENOMIC DNA]</scope>
    <source>
        <strain evidence="1 2">CG_D</strain>
    </source>
</reference>
<dbReference type="InterPro" id="IPR036249">
    <property type="entry name" value="Thioredoxin-like_sf"/>
</dbReference>
<evidence type="ECO:0008006" key="3">
    <source>
        <dbReference type="Google" id="ProtNLM"/>
    </source>
</evidence>
<dbReference type="AlphaFoldDB" id="A0A1E7X8T7"/>
<dbReference type="STRING" id="481719.LASUN_24020"/>
<dbReference type="RefSeq" id="WP_070368599.1">
    <property type="nucleotide sequence ID" value="NZ_JAZHVW010000010.1"/>
</dbReference>
<name>A0A1E7X8T7_9LACO</name>
<dbReference type="EMBL" id="MIQE01000026">
    <property type="protein sequence ID" value="OFA09499.1"/>
    <property type="molecule type" value="Genomic_DNA"/>
</dbReference>
<evidence type="ECO:0000313" key="2">
    <source>
        <dbReference type="Proteomes" id="UP000177010"/>
    </source>
</evidence>
<evidence type="ECO:0000313" key="1">
    <source>
        <dbReference type="EMBL" id="OFA09499.1"/>
    </source>
</evidence>